<dbReference type="GO" id="GO:0006226">
    <property type="term" value="P:dUMP biosynthetic process"/>
    <property type="evidence" value="ECO:0007669"/>
    <property type="project" value="UniProtKB-UniRule"/>
</dbReference>
<feature type="domain" description="dUTPase-like" evidence="10">
    <location>
        <begin position="32"/>
        <end position="162"/>
    </location>
</feature>
<dbReference type="GO" id="GO:0004170">
    <property type="term" value="F:dUTP diphosphatase activity"/>
    <property type="evidence" value="ECO:0007669"/>
    <property type="project" value="UniProtKB-UniRule"/>
</dbReference>
<evidence type="ECO:0000313" key="11">
    <source>
        <dbReference type="EMBL" id="MBI9114212.1"/>
    </source>
</evidence>
<dbReference type="SUPFAM" id="SSF51283">
    <property type="entry name" value="dUTPase-like"/>
    <property type="match status" value="1"/>
</dbReference>
<dbReference type="GO" id="GO:0046081">
    <property type="term" value="P:dUTP catabolic process"/>
    <property type="evidence" value="ECO:0007669"/>
    <property type="project" value="InterPro"/>
</dbReference>
<keyword evidence="3 8" id="KW-0479">Metal-binding</keyword>
<dbReference type="GO" id="GO:0000287">
    <property type="term" value="F:magnesium ion binding"/>
    <property type="evidence" value="ECO:0007669"/>
    <property type="project" value="UniProtKB-UniRule"/>
</dbReference>
<organism evidence="11 12">
    <name type="scientific">Sanguibacter suaedae</name>
    <dbReference type="NCBI Taxonomy" id="2795737"/>
    <lineage>
        <taxon>Bacteria</taxon>
        <taxon>Bacillati</taxon>
        <taxon>Actinomycetota</taxon>
        <taxon>Actinomycetes</taxon>
        <taxon>Micrococcales</taxon>
        <taxon>Sanguibacteraceae</taxon>
        <taxon>Sanguibacter</taxon>
    </lineage>
</organism>
<feature type="binding site" evidence="8">
    <location>
        <begin position="99"/>
        <end position="101"/>
    </location>
    <ligand>
        <name>substrate</name>
    </ligand>
</feature>
<dbReference type="EMBL" id="JAEINH010000003">
    <property type="protein sequence ID" value="MBI9114212.1"/>
    <property type="molecule type" value="Genomic_DNA"/>
</dbReference>
<dbReference type="InterPro" id="IPR033704">
    <property type="entry name" value="dUTPase_trimeric"/>
</dbReference>
<dbReference type="NCBIfam" id="NF001862">
    <property type="entry name" value="PRK00601.1"/>
    <property type="match status" value="1"/>
</dbReference>
<evidence type="ECO:0000256" key="3">
    <source>
        <dbReference type="ARBA" id="ARBA00022723"/>
    </source>
</evidence>
<proteinExistence type="inferred from homology"/>
<feature type="compositionally biased region" description="Gly residues" evidence="9">
    <location>
        <begin position="154"/>
        <end position="165"/>
    </location>
</feature>
<evidence type="ECO:0000256" key="6">
    <source>
        <dbReference type="ARBA" id="ARBA00023080"/>
    </source>
</evidence>
<evidence type="ECO:0000256" key="2">
    <source>
        <dbReference type="ARBA" id="ARBA00006581"/>
    </source>
</evidence>
<dbReference type="Gene3D" id="2.70.40.10">
    <property type="match status" value="1"/>
</dbReference>
<evidence type="ECO:0000256" key="9">
    <source>
        <dbReference type="SAM" id="MobiDB-lite"/>
    </source>
</evidence>
<comment type="cofactor">
    <cofactor evidence="1 8">
        <name>Mg(2+)</name>
        <dbReference type="ChEBI" id="CHEBI:18420"/>
    </cofactor>
</comment>
<dbReference type="Pfam" id="PF00692">
    <property type="entry name" value="dUTPase"/>
    <property type="match status" value="1"/>
</dbReference>
<evidence type="ECO:0000256" key="8">
    <source>
        <dbReference type="HAMAP-Rule" id="MF_00116"/>
    </source>
</evidence>
<dbReference type="HAMAP" id="MF_00116">
    <property type="entry name" value="dUTPase_bact"/>
    <property type="match status" value="1"/>
</dbReference>
<dbReference type="FunFam" id="2.70.40.10:FF:000008">
    <property type="entry name" value="Deoxyuridine 5'-triphosphate nucleotidohydrolase"/>
    <property type="match status" value="1"/>
</dbReference>
<feature type="region of interest" description="Disordered" evidence="9">
    <location>
        <begin position="154"/>
        <end position="180"/>
    </location>
</feature>
<dbReference type="CDD" id="cd07557">
    <property type="entry name" value="trimeric_dUTPase"/>
    <property type="match status" value="1"/>
</dbReference>
<name>A0A934I6R0_9MICO</name>
<evidence type="ECO:0000256" key="5">
    <source>
        <dbReference type="ARBA" id="ARBA00022842"/>
    </source>
</evidence>
<comment type="function">
    <text evidence="8">This enzyme is involved in nucleotide metabolism: it produces dUMP, the immediate precursor of thymidine nucleotides and it decreases the intracellular concentration of dUTP so that uracil cannot be incorporated into DNA.</text>
</comment>
<evidence type="ECO:0000259" key="10">
    <source>
        <dbReference type="Pfam" id="PF00692"/>
    </source>
</evidence>
<feature type="binding site" evidence="8">
    <location>
        <position position="95"/>
    </location>
    <ligand>
        <name>substrate</name>
    </ligand>
</feature>
<feature type="binding site" evidence="8">
    <location>
        <begin position="82"/>
        <end position="84"/>
    </location>
    <ligand>
        <name>substrate</name>
    </ligand>
</feature>
<dbReference type="PANTHER" id="PTHR11241">
    <property type="entry name" value="DEOXYURIDINE 5'-TRIPHOSPHATE NUCLEOTIDOHYDROLASE"/>
    <property type="match status" value="1"/>
</dbReference>
<dbReference type="InterPro" id="IPR029054">
    <property type="entry name" value="dUTPase-like"/>
</dbReference>
<evidence type="ECO:0000313" key="12">
    <source>
        <dbReference type="Proteomes" id="UP000602087"/>
    </source>
</evidence>
<dbReference type="InterPro" id="IPR036157">
    <property type="entry name" value="dUTPase-like_sf"/>
</dbReference>
<dbReference type="EC" id="3.6.1.23" evidence="8"/>
<comment type="catalytic activity">
    <reaction evidence="7 8">
        <text>dUTP + H2O = dUMP + diphosphate + H(+)</text>
        <dbReference type="Rhea" id="RHEA:10248"/>
        <dbReference type="ChEBI" id="CHEBI:15377"/>
        <dbReference type="ChEBI" id="CHEBI:15378"/>
        <dbReference type="ChEBI" id="CHEBI:33019"/>
        <dbReference type="ChEBI" id="CHEBI:61555"/>
        <dbReference type="ChEBI" id="CHEBI:246422"/>
        <dbReference type="EC" id="3.6.1.23"/>
    </reaction>
</comment>
<keyword evidence="5 8" id="KW-0460">Magnesium</keyword>
<reference evidence="11" key="1">
    <citation type="submission" date="2020-12" db="EMBL/GenBank/DDBJ databases">
        <title>Sanguibacter suaedae sp. nov., isolated from Suaeda aralocaspica.</title>
        <authorList>
            <person name="Ma Q."/>
        </authorList>
    </citation>
    <scope>NUCLEOTIDE SEQUENCE</scope>
    <source>
        <strain evidence="11">YZGR15</strain>
    </source>
</reference>
<evidence type="ECO:0000256" key="7">
    <source>
        <dbReference type="ARBA" id="ARBA00047686"/>
    </source>
</evidence>
<sequence>MPPLSQPCRALEWPTVTTDLPEILITLLDDGIPVPAYAHPGDAGADLVTTVDVELAPFERRTVPTGVAIALPDGYAAFVHPRSGLAARHGLTIVNAPGTVDAGYRGEIAVTLYNSDPHDSVVLSRGDRIAQLVVQRVARARFVVADRLPGSARGTGGFGSSGGWGTPPVVEESSGAPDQA</sequence>
<comment type="caution">
    <text evidence="8">Lacks conserved residue(s) required for the propagation of feature annotation.</text>
</comment>
<dbReference type="PANTHER" id="PTHR11241:SF0">
    <property type="entry name" value="DEOXYURIDINE 5'-TRIPHOSPHATE NUCLEOTIDOHYDROLASE"/>
    <property type="match status" value="1"/>
</dbReference>
<comment type="pathway">
    <text evidence="8">Pyrimidine metabolism; dUMP biosynthesis; dUMP from dCTP (dUTP route): step 2/2.</text>
</comment>
<keyword evidence="4 8" id="KW-0378">Hydrolase</keyword>
<keyword evidence="12" id="KW-1185">Reference proteome</keyword>
<dbReference type="NCBIfam" id="TIGR00576">
    <property type="entry name" value="dut"/>
    <property type="match status" value="1"/>
</dbReference>
<protein>
    <recommendedName>
        <fullName evidence="8">Deoxyuridine 5'-triphosphate nucleotidohydrolase</fullName>
        <shortName evidence="8">dUTPase</shortName>
        <ecNumber evidence="8">3.6.1.23</ecNumber>
    </recommendedName>
    <alternativeName>
        <fullName evidence="8">dUTP pyrophosphatase</fullName>
    </alternativeName>
</protein>
<accession>A0A934I6R0</accession>
<evidence type="ECO:0000256" key="4">
    <source>
        <dbReference type="ARBA" id="ARBA00022801"/>
    </source>
</evidence>
<keyword evidence="6 8" id="KW-0546">Nucleotide metabolism</keyword>
<dbReference type="InterPro" id="IPR008181">
    <property type="entry name" value="dUTPase"/>
</dbReference>
<comment type="caution">
    <text evidence="11">The sequence shown here is derived from an EMBL/GenBank/DDBJ whole genome shotgun (WGS) entry which is preliminary data.</text>
</comment>
<dbReference type="Proteomes" id="UP000602087">
    <property type="component" value="Unassembled WGS sequence"/>
</dbReference>
<dbReference type="AlphaFoldDB" id="A0A934I6R0"/>
<evidence type="ECO:0000256" key="1">
    <source>
        <dbReference type="ARBA" id="ARBA00001946"/>
    </source>
</evidence>
<gene>
    <name evidence="8 11" type="primary">dut</name>
    <name evidence="11" type="ORF">JAV76_04185</name>
</gene>
<comment type="similarity">
    <text evidence="2 8">Belongs to the dUTPase family.</text>
</comment>